<evidence type="ECO:0000313" key="2">
    <source>
        <dbReference type="Proteomes" id="UP001229421"/>
    </source>
</evidence>
<dbReference type="Proteomes" id="UP001229421">
    <property type="component" value="Unassembled WGS sequence"/>
</dbReference>
<organism evidence="1 2">
    <name type="scientific">Tagetes erecta</name>
    <name type="common">African marigold</name>
    <dbReference type="NCBI Taxonomy" id="13708"/>
    <lineage>
        <taxon>Eukaryota</taxon>
        <taxon>Viridiplantae</taxon>
        <taxon>Streptophyta</taxon>
        <taxon>Embryophyta</taxon>
        <taxon>Tracheophyta</taxon>
        <taxon>Spermatophyta</taxon>
        <taxon>Magnoliopsida</taxon>
        <taxon>eudicotyledons</taxon>
        <taxon>Gunneridae</taxon>
        <taxon>Pentapetalae</taxon>
        <taxon>asterids</taxon>
        <taxon>campanulids</taxon>
        <taxon>Asterales</taxon>
        <taxon>Asteraceae</taxon>
        <taxon>Asteroideae</taxon>
        <taxon>Heliantheae alliance</taxon>
        <taxon>Tageteae</taxon>
        <taxon>Tagetes</taxon>
    </lineage>
</organism>
<dbReference type="EMBL" id="JAUHHV010000001">
    <property type="protein sequence ID" value="KAK1438783.1"/>
    <property type="molecule type" value="Genomic_DNA"/>
</dbReference>
<dbReference type="AlphaFoldDB" id="A0AAD8P9W4"/>
<comment type="caution">
    <text evidence="1">The sequence shown here is derived from an EMBL/GenBank/DDBJ whole genome shotgun (WGS) entry which is preliminary data.</text>
</comment>
<name>A0AAD8P9W4_TARER</name>
<evidence type="ECO:0000313" key="1">
    <source>
        <dbReference type="EMBL" id="KAK1438783.1"/>
    </source>
</evidence>
<accession>A0AAD8P9W4</accession>
<gene>
    <name evidence="1" type="ORF">QVD17_04593</name>
</gene>
<proteinExistence type="predicted"/>
<keyword evidence="2" id="KW-1185">Reference proteome</keyword>
<sequence>MHTRMFRSHDAFPSDFHSSKHEKNTKVLLLVIPCYEFENKTRITLNKACLRIEGCFRGGYLAVSSIRRGNLRDVWGVFGLGFDI</sequence>
<protein>
    <submittedName>
        <fullName evidence="1">Uncharacterized protein</fullName>
    </submittedName>
</protein>
<reference evidence="1" key="1">
    <citation type="journal article" date="2023" name="bioRxiv">
        <title>Improved chromosome-level genome assembly for marigold (Tagetes erecta).</title>
        <authorList>
            <person name="Jiang F."/>
            <person name="Yuan L."/>
            <person name="Wang S."/>
            <person name="Wang H."/>
            <person name="Xu D."/>
            <person name="Wang A."/>
            <person name="Fan W."/>
        </authorList>
    </citation>
    <scope>NUCLEOTIDE SEQUENCE</scope>
    <source>
        <strain evidence="1">WSJ</strain>
        <tissue evidence="1">Leaf</tissue>
    </source>
</reference>